<dbReference type="Pfam" id="PF03798">
    <property type="entry name" value="TRAM_LAG1_CLN8"/>
    <property type="match status" value="1"/>
</dbReference>
<evidence type="ECO:0000256" key="4">
    <source>
        <dbReference type="ARBA" id="ARBA00023136"/>
    </source>
</evidence>
<keyword evidence="9" id="KW-1185">Reference proteome</keyword>
<organism evidence="8 9">
    <name type="scientific">Nadsonia fulvescens var. elongata DSM 6958</name>
    <dbReference type="NCBI Taxonomy" id="857566"/>
    <lineage>
        <taxon>Eukaryota</taxon>
        <taxon>Fungi</taxon>
        <taxon>Dikarya</taxon>
        <taxon>Ascomycota</taxon>
        <taxon>Saccharomycotina</taxon>
        <taxon>Dipodascomycetes</taxon>
        <taxon>Dipodascales</taxon>
        <taxon>Dipodascales incertae sedis</taxon>
        <taxon>Nadsonia</taxon>
    </lineage>
</organism>
<sequence>MYADPLASLYCSSLADWIRPYTEPYGFKAIPIHFHEILFSFAFYHLMFLSLPFITPLFVKSYKSMSLRTKVNTDIHIVSQLQAVLILVLSWPLFTDEALNNDIIRGYTPYSGFVSAMACGYFIWDSYVCLRYINLFGPSFLLHGFSSLFVFVQTLRPYLLHYVPIFLLFELSTPFVNNHWFFGHIPNNVPEIFKIINGICLLVTFFSARIVWGFYQVYQITFQIFTNQALEGFPLWLPITMLVANFALDCLNVIWFTKMIKLVHNKVTGGQKSEKKLN</sequence>
<feature type="transmembrane region" description="Helical" evidence="6">
    <location>
        <begin position="195"/>
        <end position="215"/>
    </location>
</feature>
<evidence type="ECO:0000313" key="9">
    <source>
        <dbReference type="Proteomes" id="UP000095009"/>
    </source>
</evidence>
<evidence type="ECO:0000256" key="5">
    <source>
        <dbReference type="PROSITE-ProRule" id="PRU00205"/>
    </source>
</evidence>
<dbReference type="AlphaFoldDB" id="A0A1E3PQK5"/>
<reference evidence="8 9" key="1">
    <citation type="journal article" date="2016" name="Proc. Natl. Acad. Sci. U.S.A.">
        <title>Comparative genomics of biotechnologically important yeasts.</title>
        <authorList>
            <person name="Riley R."/>
            <person name="Haridas S."/>
            <person name="Wolfe K.H."/>
            <person name="Lopes M.R."/>
            <person name="Hittinger C.T."/>
            <person name="Goeker M."/>
            <person name="Salamov A.A."/>
            <person name="Wisecaver J.H."/>
            <person name="Long T.M."/>
            <person name="Calvey C.H."/>
            <person name="Aerts A.L."/>
            <person name="Barry K.W."/>
            <person name="Choi C."/>
            <person name="Clum A."/>
            <person name="Coughlan A.Y."/>
            <person name="Deshpande S."/>
            <person name="Douglass A.P."/>
            <person name="Hanson S.J."/>
            <person name="Klenk H.-P."/>
            <person name="LaButti K.M."/>
            <person name="Lapidus A."/>
            <person name="Lindquist E.A."/>
            <person name="Lipzen A.M."/>
            <person name="Meier-Kolthoff J.P."/>
            <person name="Ohm R.A."/>
            <person name="Otillar R.P."/>
            <person name="Pangilinan J.L."/>
            <person name="Peng Y."/>
            <person name="Rokas A."/>
            <person name="Rosa C.A."/>
            <person name="Scheuner C."/>
            <person name="Sibirny A.A."/>
            <person name="Slot J.C."/>
            <person name="Stielow J.B."/>
            <person name="Sun H."/>
            <person name="Kurtzman C.P."/>
            <person name="Blackwell M."/>
            <person name="Grigoriev I.V."/>
            <person name="Jeffries T.W."/>
        </authorList>
    </citation>
    <scope>NUCLEOTIDE SEQUENCE [LARGE SCALE GENOMIC DNA]</scope>
    <source>
        <strain evidence="8 9">DSM 6958</strain>
    </source>
</reference>
<gene>
    <name evidence="8" type="ORF">NADFUDRAFT_45648</name>
</gene>
<name>A0A1E3PQK5_9ASCO</name>
<feature type="transmembrane region" description="Helical" evidence="6">
    <location>
        <begin position="106"/>
        <end position="124"/>
    </location>
</feature>
<dbReference type="EMBL" id="KV454407">
    <property type="protein sequence ID" value="ODQ67578.1"/>
    <property type="molecule type" value="Genomic_DNA"/>
</dbReference>
<dbReference type="GO" id="GO:0016020">
    <property type="term" value="C:membrane"/>
    <property type="evidence" value="ECO:0007669"/>
    <property type="project" value="UniProtKB-SubCell"/>
</dbReference>
<feature type="transmembrane region" description="Helical" evidence="6">
    <location>
        <begin position="37"/>
        <end position="59"/>
    </location>
</feature>
<dbReference type="InterPro" id="IPR050846">
    <property type="entry name" value="TLCD"/>
</dbReference>
<keyword evidence="3 6" id="KW-1133">Transmembrane helix</keyword>
<dbReference type="GO" id="GO:0005783">
    <property type="term" value="C:endoplasmic reticulum"/>
    <property type="evidence" value="ECO:0007669"/>
    <property type="project" value="TreeGrafter"/>
</dbReference>
<feature type="transmembrane region" description="Helical" evidence="6">
    <location>
        <begin position="161"/>
        <end position="183"/>
    </location>
</feature>
<evidence type="ECO:0000256" key="2">
    <source>
        <dbReference type="ARBA" id="ARBA00022692"/>
    </source>
</evidence>
<dbReference type="PANTHER" id="PTHR13439">
    <property type="entry name" value="CT120 PROTEIN"/>
    <property type="match status" value="1"/>
</dbReference>
<dbReference type="OrthoDB" id="10266980at2759"/>
<feature type="transmembrane region" description="Helical" evidence="6">
    <location>
        <begin position="71"/>
        <end position="94"/>
    </location>
</feature>
<dbReference type="GO" id="GO:0055088">
    <property type="term" value="P:lipid homeostasis"/>
    <property type="evidence" value="ECO:0007669"/>
    <property type="project" value="TreeGrafter"/>
</dbReference>
<evidence type="ECO:0000259" key="7">
    <source>
        <dbReference type="PROSITE" id="PS50922"/>
    </source>
</evidence>
<keyword evidence="4 5" id="KW-0472">Membrane</keyword>
<dbReference type="PROSITE" id="PS50922">
    <property type="entry name" value="TLC"/>
    <property type="match status" value="1"/>
</dbReference>
<comment type="subcellular location">
    <subcellularLocation>
        <location evidence="1">Membrane</location>
        <topology evidence="1">Multi-pass membrane protein</topology>
    </subcellularLocation>
</comment>
<evidence type="ECO:0000256" key="1">
    <source>
        <dbReference type="ARBA" id="ARBA00004141"/>
    </source>
</evidence>
<evidence type="ECO:0000256" key="3">
    <source>
        <dbReference type="ARBA" id="ARBA00022989"/>
    </source>
</evidence>
<evidence type="ECO:0000256" key="6">
    <source>
        <dbReference type="SAM" id="Phobius"/>
    </source>
</evidence>
<feature type="transmembrane region" description="Helical" evidence="6">
    <location>
        <begin position="136"/>
        <end position="155"/>
    </location>
</feature>
<feature type="transmembrane region" description="Helical" evidence="6">
    <location>
        <begin position="235"/>
        <end position="256"/>
    </location>
</feature>
<evidence type="ECO:0000313" key="8">
    <source>
        <dbReference type="EMBL" id="ODQ67578.1"/>
    </source>
</evidence>
<dbReference type="SMART" id="SM00724">
    <property type="entry name" value="TLC"/>
    <property type="match status" value="1"/>
</dbReference>
<dbReference type="STRING" id="857566.A0A1E3PQK5"/>
<accession>A0A1E3PQK5</accession>
<protein>
    <submittedName>
        <fullName evidence="8">DUF887-domain-containing protein</fullName>
    </submittedName>
</protein>
<keyword evidence="2 5" id="KW-0812">Transmembrane</keyword>
<feature type="domain" description="TLC" evidence="7">
    <location>
        <begin position="68"/>
        <end position="268"/>
    </location>
</feature>
<dbReference type="InterPro" id="IPR006634">
    <property type="entry name" value="TLC-dom"/>
</dbReference>
<dbReference type="PANTHER" id="PTHR13439:SF0">
    <property type="entry name" value="TOPOISOMERASE I DAMAGE AFFECTED PROTEIN 4"/>
    <property type="match status" value="1"/>
</dbReference>
<dbReference type="Proteomes" id="UP000095009">
    <property type="component" value="Unassembled WGS sequence"/>
</dbReference>
<proteinExistence type="predicted"/>